<evidence type="ECO:0000313" key="3">
    <source>
        <dbReference type="EMBL" id="ABD26588.1"/>
    </source>
</evidence>
<feature type="compositionally biased region" description="Basic and acidic residues" evidence="1">
    <location>
        <begin position="182"/>
        <end position="201"/>
    </location>
</feature>
<keyword evidence="2" id="KW-1133">Transmembrane helix</keyword>
<dbReference type="AlphaFoldDB" id="Q2G6D5"/>
<keyword evidence="2" id="KW-0812">Transmembrane</keyword>
<evidence type="ECO:0000256" key="1">
    <source>
        <dbReference type="SAM" id="MobiDB-lite"/>
    </source>
</evidence>
<dbReference type="HOGENOM" id="CLU_1303857_0_0_5"/>
<sequence length="211" mass="23151">MPCEPSLLTNITADKGAFTVSTNLDPENIDGRIWVDLDRNIHANGTRVGGSSGDKCRRRNCAEIEQSHVGRILRMPESASALLAREAGNSGCRWLGERSERDRAHRLNDKWYDNGLAGPDRQGSGVWISRQCDTAMVMNEGMAGRGALLLLLVLIFAFGMIMRVEDFDAMLTQQTLGMSSLGRDKAAKQDDKHQQHRDEAAPHGTSATSPC</sequence>
<feature type="region of interest" description="Disordered" evidence="1">
    <location>
        <begin position="182"/>
        <end position="211"/>
    </location>
</feature>
<feature type="transmembrane region" description="Helical" evidence="2">
    <location>
        <begin position="146"/>
        <end position="164"/>
    </location>
</feature>
<protein>
    <submittedName>
        <fullName evidence="3">Uncharacterized protein</fullName>
    </submittedName>
</protein>
<name>Q2G6D5_NOVAD</name>
<proteinExistence type="predicted"/>
<keyword evidence="2" id="KW-0472">Membrane</keyword>
<dbReference type="Proteomes" id="UP000009134">
    <property type="component" value="Chromosome"/>
</dbReference>
<gene>
    <name evidence="3" type="ordered locus">Saro_2149</name>
</gene>
<evidence type="ECO:0000313" key="4">
    <source>
        <dbReference type="Proteomes" id="UP000009134"/>
    </source>
</evidence>
<keyword evidence="4" id="KW-1185">Reference proteome</keyword>
<organism evidence="3 4">
    <name type="scientific">Novosphingobium aromaticivorans (strain ATCC 700278 / DSM 12444 / CCUG 56034 / CIP 105152 / NBRC 16084 / F199)</name>
    <dbReference type="NCBI Taxonomy" id="279238"/>
    <lineage>
        <taxon>Bacteria</taxon>
        <taxon>Pseudomonadati</taxon>
        <taxon>Pseudomonadota</taxon>
        <taxon>Alphaproteobacteria</taxon>
        <taxon>Sphingomonadales</taxon>
        <taxon>Sphingomonadaceae</taxon>
        <taxon>Novosphingobium</taxon>
    </lineage>
</organism>
<dbReference type="EMBL" id="CP000248">
    <property type="protein sequence ID" value="ABD26588.1"/>
    <property type="molecule type" value="Genomic_DNA"/>
</dbReference>
<dbReference type="STRING" id="279238.Saro_2149"/>
<accession>Q2G6D5</accession>
<dbReference type="KEGG" id="nar:Saro_2149"/>
<evidence type="ECO:0000256" key="2">
    <source>
        <dbReference type="SAM" id="Phobius"/>
    </source>
</evidence>
<reference evidence="4" key="1">
    <citation type="submission" date="2006-01" db="EMBL/GenBank/DDBJ databases">
        <title>Complete sequence of Novosphingobium aromaticivorans DSM 12444.</title>
        <authorList>
            <consortium name="US DOE Joint Genome Institute"/>
            <person name="Copeland A."/>
            <person name="Lucas S."/>
            <person name="Lapidus A."/>
            <person name="Barry K."/>
            <person name="Detter J.C."/>
            <person name="Glavina T."/>
            <person name="Hammon N."/>
            <person name="Israni S."/>
            <person name="Pitluck S."/>
            <person name="Chain P."/>
            <person name="Malfatti S."/>
            <person name="Shin M."/>
            <person name="Vergez L."/>
            <person name="Schmutz J."/>
            <person name="Larimer F."/>
            <person name="Land M."/>
            <person name="Kyrpides N."/>
            <person name="Ivanova N."/>
            <person name="Fredrickson J."/>
            <person name="Balkwill D."/>
            <person name="Romine M.F."/>
            <person name="Richardson P."/>
        </authorList>
    </citation>
    <scope>NUCLEOTIDE SEQUENCE [LARGE SCALE GENOMIC DNA]</scope>
    <source>
        <strain evidence="4">ATCC 700278 / DSM 12444 / CCUG 56034 / CIP 105152 / NBRC 16084 / F199</strain>
    </source>
</reference>